<evidence type="ECO:0000256" key="1">
    <source>
        <dbReference type="ARBA" id="ARBA00000439"/>
    </source>
</evidence>
<evidence type="ECO:0000256" key="7">
    <source>
        <dbReference type="ARBA" id="ARBA00023277"/>
    </source>
</evidence>
<comment type="catalytic activity">
    <reaction evidence="1 10">
        <text>Transfers a segment of a (1-&gt;4)-alpha-D-glucan to a new position in an acceptor, which may be glucose or a (1-&gt;4)-alpha-D-glucan.</text>
        <dbReference type="EC" id="2.4.1.25"/>
    </reaction>
</comment>
<dbReference type="SUPFAM" id="SSF51445">
    <property type="entry name" value="(Trans)glycosidases"/>
    <property type="match status" value="1"/>
</dbReference>
<evidence type="ECO:0000256" key="4">
    <source>
        <dbReference type="ARBA" id="ARBA00020295"/>
    </source>
</evidence>
<dbReference type="InterPro" id="IPR017853">
    <property type="entry name" value="GH"/>
</dbReference>
<dbReference type="NCBIfam" id="NF011080">
    <property type="entry name" value="PRK14508.1-3"/>
    <property type="match status" value="1"/>
</dbReference>
<dbReference type="PANTHER" id="PTHR32438:SF5">
    <property type="entry name" value="4-ALPHA-GLUCANOTRANSFERASE DPE1, CHLOROPLASTIC_AMYLOPLASTIC"/>
    <property type="match status" value="1"/>
</dbReference>
<evidence type="ECO:0000256" key="5">
    <source>
        <dbReference type="ARBA" id="ARBA00022676"/>
    </source>
</evidence>
<evidence type="ECO:0000256" key="3">
    <source>
        <dbReference type="ARBA" id="ARBA00012560"/>
    </source>
</evidence>
<comment type="caution">
    <text evidence="11">The sequence shown here is derived from an EMBL/GenBank/DDBJ whole genome shotgun (WGS) entry which is preliminary data.</text>
</comment>
<proteinExistence type="inferred from homology"/>
<organism evidence="11 12">
    <name type="scientific">Candidatus Pelethenecus faecipullorum</name>
    <dbReference type="NCBI Taxonomy" id="2840900"/>
    <lineage>
        <taxon>Bacteria</taxon>
        <taxon>Bacillati</taxon>
        <taxon>Mycoplasmatota</taxon>
        <taxon>Mollicutes</taxon>
        <taxon>Candidatus Pelethenecus</taxon>
    </lineage>
</organism>
<dbReference type="AlphaFoldDB" id="A0A9D1GQP2"/>
<evidence type="ECO:0000313" key="12">
    <source>
        <dbReference type="Proteomes" id="UP000886758"/>
    </source>
</evidence>
<dbReference type="PANTHER" id="PTHR32438">
    <property type="entry name" value="4-ALPHA-GLUCANOTRANSFERASE DPE1, CHLOROPLASTIC/AMYLOPLASTIC"/>
    <property type="match status" value="1"/>
</dbReference>
<evidence type="ECO:0000256" key="6">
    <source>
        <dbReference type="ARBA" id="ARBA00022679"/>
    </source>
</evidence>
<name>A0A9D1GQP2_9MOLU</name>
<reference evidence="11" key="1">
    <citation type="submission" date="2020-10" db="EMBL/GenBank/DDBJ databases">
        <authorList>
            <person name="Gilroy R."/>
        </authorList>
    </citation>
    <scope>NUCLEOTIDE SEQUENCE</scope>
    <source>
        <strain evidence="11">ChiW17-6978</strain>
    </source>
</reference>
<evidence type="ECO:0000313" key="11">
    <source>
        <dbReference type="EMBL" id="HIT50065.1"/>
    </source>
</evidence>
<keyword evidence="7 10" id="KW-0119">Carbohydrate metabolism</keyword>
<dbReference type="GO" id="GO:0004134">
    <property type="term" value="F:4-alpha-glucanotransferase activity"/>
    <property type="evidence" value="ECO:0007669"/>
    <property type="project" value="UniProtKB-EC"/>
</dbReference>
<protein>
    <recommendedName>
        <fullName evidence="4 10">4-alpha-glucanotransferase</fullName>
        <ecNumber evidence="3 10">2.4.1.25</ecNumber>
    </recommendedName>
    <alternativeName>
        <fullName evidence="8 10">Amylomaltase</fullName>
    </alternativeName>
    <alternativeName>
        <fullName evidence="9 10">Disproportionating enzyme</fullName>
    </alternativeName>
</protein>
<dbReference type="Proteomes" id="UP000886758">
    <property type="component" value="Unassembled WGS sequence"/>
</dbReference>
<dbReference type="GO" id="GO:0005975">
    <property type="term" value="P:carbohydrate metabolic process"/>
    <property type="evidence" value="ECO:0007669"/>
    <property type="project" value="InterPro"/>
</dbReference>
<comment type="similarity">
    <text evidence="2 10">Belongs to the disproportionating enzyme family.</text>
</comment>
<accession>A0A9D1GQP2</accession>
<reference evidence="11" key="2">
    <citation type="journal article" date="2021" name="PeerJ">
        <title>Extensive microbial diversity within the chicken gut microbiome revealed by metagenomics and culture.</title>
        <authorList>
            <person name="Gilroy R."/>
            <person name="Ravi A."/>
            <person name="Getino M."/>
            <person name="Pursley I."/>
            <person name="Horton D.L."/>
            <person name="Alikhan N.F."/>
            <person name="Baker D."/>
            <person name="Gharbi K."/>
            <person name="Hall N."/>
            <person name="Watson M."/>
            <person name="Adriaenssens E.M."/>
            <person name="Foster-Nyarko E."/>
            <person name="Jarju S."/>
            <person name="Secka A."/>
            <person name="Antonio M."/>
            <person name="Oren A."/>
            <person name="Chaudhuri R.R."/>
            <person name="La Ragione R."/>
            <person name="Hildebrand F."/>
            <person name="Pallen M.J."/>
        </authorList>
    </citation>
    <scope>NUCLEOTIDE SEQUENCE</scope>
    <source>
        <strain evidence="11">ChiW17-6978</strain>
    </source>
</reference>
<sequence>MGFCKRQAGVLLHITSLPSAYGVGTLGKAAFDFVDWLYSANLHLWQVLPLVPTNYGDSPYQSVSSTALNYYLIDLDILREKGLLQKKEYQNIPFAKKDNRVDYHLLFINKVPVLRKAFLRFDATDQAFLDFVVSKKYHDFAVFMTLKAMHDYQAWECWQKPYRNYSLKTEEEVVSLHREDYLFWLWTQFEFLNQWNALHQYAKTKQIEIMGDMPLYVAYDSVEVWKHPELFVLSADHRKKLVAGCPPDAFTEDGQLWGNPIYDWDYMKKDRYAWWQDRLSRAFELFDILRIDHFRGFDRFYAIPAEDTTARNGRWLDGPKFDFFKDKTELKIVAEDLGFIDAGVRELMRQTTYPGMKILQFALDGSKENEHLPSNYGTNFVVYTGTHDNLPLYQFIFDLSPSALKIFLEQLKEECRLAGVRPRLYSYRMITQTVVELAFASKADYCIIPMQDLLAQDGTSRMNFPSTVSVNNWSYRVLKRQLSRRLADRIRRYVEKYRRD</sequence>
<dbReference type="NCBIfam" id="TIGR00217">
    <property type="entry name" value="malQ"/>
    <property type="match status" value="1"/>
</dbReference>
<dbReference type="Gene3D" id="3.20.20.80">
    <property type="entry name" value="Glycosidases"/>
    <property type="match status" value="1"/>
</dbReference>
<evidence type="ECO:0000256" key="9">
    <source>
        <dbReference type="ARBA" id="ARBA00031501"/>
    </source>
</evidence>
<dbReference type="EMBL" id="DVLF01000107">
    <property type="protein sequence ID" value="HIT50065.1"/>
    <property type="molecule type" value="Genomic_DNA"/>
</dbReference>
<evidence type="ECO:0000256" key="10">
    <source>
        <dbReference type="RuleBase" id="RU361207"/>
    </source>
</evidence>
<dbReference type="InterPro" id="IPR003385">
    <property type="entry name" value="Glyco_hydro_77"/>
</dbReference>
<evidence type="ECO:0000256" key="8">
    <source>
        <dbReference type="ARBA" id="ARBA00031423"/>
    </source>
</evidence>
<evidence type="ECO:0000256" key="2">
    <source>
        <dbReference type="ARBA" id="ARBA00005684"/>
    </source>
</evidence>
<keyword evidence="5 10" id="KW-0328">Glycosyltransferase</keyword>
<gene>
    <name evidence="11" type="primary">malQ</name>
    <name evidence="11" type="ORF">IAD46_03460</name>
</gene>
<dbReference type="Pfam" id="PF02446">
    <property type="entry name" value="Glyco_hydro_77"/>
    <property type="match status" value="1"/>
</dbReference>
<dbReference type="EC" id="2.4.1.25" evidence="3 10"/>
<keyword evidence="6 10" id="KW-0808">Transferase</keyword>